<evidence type="ECO:0000256" key="3">
    <source>
        <dbReference type="SAM" id="MobiDB-lite"/>
    </source>
</evidence>
<keyword evidence="1" id="KW-1015">Disulfide bond</keyword>
<protein>
    <recommendedName>
        <fullName evidence="4">Ig-like domain-containing protein</fullName>
    </recommendedName>
</protein>
<dbReference type="SUPFAM" id="SSF48726">
    <property type="entry name" value="Immunoglobulin"/>
    <property type="match status" value="3"/>
</dbReference>
<evidence type="ECO:0000256" key="2">
    <source>
        <dbReference type="ARBA" id="ARBA00023319"/>
    </source>
</evidence>
<dbReference type="FunFam" id="2.60.40.10:FF:000283">
    <property type="entry name" value="Immunoglobulin kappa constant"/>
    <property type="match status" value="1"/>
</dbReference>
<keyword evidence="6" id="KW-1185">Reference proteome</keyword>
<dbReference type="InterPro" id="IPR050380">
    <property type="entry name" value="Immune_Resp_Modulators"/>
</dbReference>
<dbReference type="InterPro" id="IPR036179">
    <property type="entry name" value="Ig-like_dom_sf"/>
</dbReference>
<dbReference type="InterPro" id="IPR003597">
    <property type="entry name" value="Ig_C1-set"/>
</dbReference>
<dbReference type="AlphaFoldDB" id="A0A8C3BRV1"/>
<dbReference type="InterPro" id="IPR013783">
    <property type="entry name" value="Ig-like_fold"/>
</dbReference>
<dbReference type="Proteomes" id="UP000694556">
    <property type="component" value="Unassembled WGS sequence"/>
</dbReference>
<dbReference type="CDD" id="cd05768">
    <property type="entry name" value="IgC1_CH3_IgAGD_CH4_IgAEM"/>
    <property type="match status" value="1"/>
</dbReference>
<name>A0A8C3BRV1_CAIMO</name>
<accession>A0A8C3BRV1</accession>
<dbReference type="FunFam" id="2.60.40.10:FF:000463">
    <property type="entry name" value="Immunoglobulin heavy constant gamma 1"/>
    <property type="match status" value="1"/>
</dbReference>
<evidence type="ECO:0000313" key="5">
    <source>
        <dbReference type="Ensembl" id="ENSCMMP00000010299.1"/>
    </source>
</evidence>
<dbReference type="Pfam" id="PF07654">
    <property type="entry name" value="C1-set"/>
    <property type="match status" value="2"/>
</dbReference>
<dbReference type="Gene3D" id="2.60.40.10">
    <property type="entry name" value="Immunoglobulins"/>
    <property type="match status" value="3"/>
</dbReference>
<feature type="region of interest" description="Disordered" evidence="3">
    <location>
        <begin position="354"/>
        <end position="377"/>
    </location>
</feature>
<dbReference type="PROSITE" id="PS50835">
    <property type="entry name" value="IG_LIKE"/>
    <property type="match status" value="3"/>
</dbReference>
<keyword evidence="2" id="KW-0393">Immunoglobulin domain</keyword>
<sequence>ANPRGPTLFPLLSCASSSSSSSLYAVGCVAVGHVPAGVTFSWTDATNQSMAAAVVAFPEARGAGGNMAASRLELPLQEGKGRQPFYCRAAHPRGNAVVAIRNPVASSLWPPCWCPPPSSPEPPLGPSPPPFLSIFRSNLNPSPSPFLAERDAKPPTLYVFPPPPEQLSAHETATVTCLAKGFNPPDLFIRWLRNGEPLPASSYVTMPPVAESQLARSYFTYSALTVATEDWGAGNVFTCLVGHERLPLQVAQKSSFTKQPMVTLPPSSSVCTALGDDSVELLCVITGFSPPPVEVEWLVDGVPDQLVVTTTPPRREAGSNTYVATSQTNVSREDWKAGKAFTCQVKHPATGVTAQGHSRFCPGEEEEEEEGGGGGGISGGFHLGGRCRVLVGFYQGRRLDDRDGFYQ</sequence>
<reference evidence="5" key="2">
    <citation type="submission" date="2025-09" db="UniProtKB">
        <authorList>
            <consortium name="Ensembl"/>
        </authorList>
    </citation>
    <scope>IDENTIFICATION</scope>
</reference>
<organism evidence="5 6">
    <name type="scientific">Cairina moschata</name>
    <name type="common">Muscovy duck</name>
    <dbReference type="NCBI Taxonomy" id="8855"/>
    <lineage>
        <taxon>Eukaryota</taxon>
        <taxon>Metazoa</taxon>
        <taxon>Chordata</taxon>
        <taxon>Craniata</taxon>
        <taxon>Vertebrata</taxon>
        <taxon>Euteleostomi</taxon>
        <taxon>Archelosauria</taxon>
        <taxon>Archosauria</taxon>
        <taxon>Dinosauria</taxon>
        <taxon>Saurischia</taxon>
        <taxon>Theropoda</taxon>
        <taxon>Coelurosauria</taxon>
        <taxon>Aves</taxon>
        <taxon>Neognathae</taxon>
        <taxon>Galloanserae</taxon>
        <taxon>Anseriformes</taxon>
        <taxon>Anatidae</taxon>
        <taxon>Anatinae</taxon>
        <taxon>Cairina</taxon>
    </lineage>
</organism>
<feature type="domain" description="Ig-like" evidence="4">
    <location>
        <begin position="6"/>
        <end position="105"/>
    </location>
</feature>
<dbReference type="PANTHER" id="PTHR23411">
    <property type="entry name" value="TAPASIN"/>
    <property type="match status" value="1"/>
</dbReference>
<feature type="domain" description="Ig-like" evidence="4">
    <location>
        <begin position="155"/>
        <end position="263"/>
    </location>
</feature>
<proteinExistence type="predicted"/>
<feature type="domain" description="Ig-like" evidence="4">
    <location>
        <begin position="265"/>
        <end position="355"/>
    </location>
</feature>
<reference evidence="5" key="1">
    <citation type="submission" date="2025-08" db="UniProtKB">
        <authorList>
            <consortium name="Ensembl"/>
        </authorList>
    </citation>
    <scope>IDENTIFICATION</scope>
</reference>
<dbReference type="PROSITE" id="PS00290">
    <property type="entry name" value="IG_MHC"/>
    <property type="match status" value="1"/>
</dbReference>
<evidence type="ECO:0000259" key="4">
    <source>
        <dbReference type="PROSITE" id="PS50835"/>
    </source>
</evidence>
<dbReference type="SMART" id="SM00407">
    <property type="entry name" value="IGc1"/>
    <property type="match status" value="2"/>
</dbReference>
<dbReference type="InterPro" id="IPR003006">
    <property type="entry name" value="Ig/MHC_CS"/>
</dbReference>
<dbReference type="Ensembl" id="ENSCMMT00000011336.1">
    <property type="protein sequence ID" value="ENSCMMP00000010299.1"/>
    <property type="gene ID" value="ENSCMMG00000006412.1"/>
</dbReference>
<evidence type="ECO:0000256" key="1">
    <source>
        <dbReference type="ARBA" id="ARBA00023157"/>
    </source>
</evidence>
<dbReference type="InterPro" id="IPR007110">
    <property type="entry name" value="Ig-like_dom"/>
</dbReference>
<evidence type="ECO:0000313" key="6">
    <source>
        <dbReference type="Proteomes" id="UP000694556"/>
    </source>
</evidence>